<sequence length="106" mass="11470">MSDKSPNTSELSLAEVQKIASLSKLRLEGDELEKMAHDFNGILGFVAQIKEADTKGAPAIDHPLGLTNSAREDKPEASIGQDAIRQFAPKFESGFFVVPRVIETDG</sequence>
<reference evidence="2 3" key="1">
    <citation type="submission" date="2012-06" db="EMBL/GenBank/DDBJ databases">
        <title>The complete chromosome of genome of Turneriella parva DSM 21527.</title>
        <authorList>
            <consortium name="US DOE Joint Genome Institute (JGI-PGF)"/>
            <person name="Lucas S."/>
            <person name="Han J."/>
            <person name="Lapidus A."/>
            <person name="Bruce D."/>
            <person name="Goodwin L."/>
            <person name="Pitluck S."/>
            <person name="Peters L."/>
            <person name="Kyrpides N."/>
            <person name="Mavromatis K."/>
            <person name="Ivanova N."/>
            <person name="Mikhailova N."/>
            <person name="Chertkov O."/>
            <person name="Detter J.C."/>
            <person name="Tapia R."/>
            <person name="Han C."/>
            <person name="Land M."/>
            <person name="Hauser L."/>
            <person name="Markowitz V."/>
            <person name="Cheng J.-F."/>
            <person name="Hugenholtz P."/>
            <person name="Woyke T."/>
            <person name="Wu D."/>
            <person name="Gronow S."/>
            <person name="Wellnitz S."/>
            <person name="Brambilla E."/>
            <person name="Klenk H.-P."/>
            <person name="Eisen J.A."/>
        </authorList>
    </citation>
    <scope>NUCLEOTIDE SEQUENCE [LARGE SCALE GENOMIC DNA]</scope>
    <source>
        <strain evidence="3">ATCC BAA-1111 / DSM 21527 / NCTC 11395 / H</strain>
    </source>
</reference>
<evidence type="ECO:0000313" key="2">
    <source>
        <dbReference type="EMBL" id="AFM11175.1"/>
    </source>
</evidence>
<name>I4B1L8_TURPD</name>
<comment type="catalytic activity">
    <reaction evidence="1">
        <text>L-glutamyl-tRNA(Gln) + L-glutamine + ATP + H2O = L-glutaminyl-tRNA(Gln) + L-glutamate + ADP + phosphate + H(+)</text>
        <dbReference type="Rhea" id="RHEA:17521"/>
        <dbReference type="Rhea" id="RHEA-COMP:9681"/>
        <dbReference type="Rhea" id="RHEA-COMP:9684"/>
        <dbReference type="ChEBI" id="CHEBI:15377"/>
        <dbReference type="ChEBI" id="CHEBI:15378"/>
        <dbReference type="ChEBI" id="CHEBI:29985"/>
        <dbReference type="ChEBI" id="CHEBI:30616"/>
        <dbReference type="ChEBI" id="CHEBI:43474"/>
        <dbReference type="ChEBI" id="CHEBI:58359"/>
        <dbReference type="ChEBI" id="CHEBI:78520"/>
        <dbReference type="ChEBI" id="CHEBI:78521"/>
        <dbReference type="ChEBI" id="CHEBI:456216"/>
    </reaction>
</comment>
<dbReference type="InterPro" id="IPR003837">
    <property type="entry name" value="GatC"/>
</dbReference>
<dbReference type="EC" id="6.3.5.-" evidence="1"/>
<dbReference type="GO" id="GO:0050567">
    <property type="term" value="F:glutaminyl-tRNA synthase (glutamine-hydrolyzing) activity"/>
    <property type="evidence" value="ECO:0007669"/>
    <property type="project" value="UniProtKB-UniRule"/>
</dbReference>
<dbReference type="NCBIfam" id="TIGR00135">
    <property type="entry name" value="gatC"/>
    <property type="match status" value="1"/>
</dbReference>
<dbReference type="GO" id="GO:0005524">
    <property type="term" value="F:ATP binding"/>
    <property type="evidence" value="ECO:0007669"/>
    <property type="project" value="UniProtKB-KW"/>
</dbReference>
<dbReference type="Proteomes" id="UP000006048">
    <property type="component" value="Chromosome"/>
</dbReference>
<dbReference type="GO" id="GO:0006450">
    <property type="term" value="P:regulation of translational fidelity"/>
    <property type="evidence" value="ECO:0007669"/>
    <property type="project" value="InterPro"/>
</dbReference>
<dbReference type="KEGG" id="tpx:Turpa_0521"/>
<dbReference type="Gene3D" id="1.10.20.60">
    <property type="entry name" value="Glu-tRNAGln amidotransferase C subunit, N-terminal domain"/>
    <property type="match status" value="1"/>
</dbReference>
<dbReference type="SUPFAM" id="SSF141000">
    <property type="entry name" value="Glu-tRNAGln amidotransferase C subunit"/>
    <property type="match status" value="1"/>
</dbReference>
<dbReference type="GO" id="GO:0006412">
    <property type="term" value="P:translation"/>
    <property type="evidence" value="ECO:0007669"/>
    <property type="project" value="UniProtKB-UniRule"/>
</dbReference>
<dbReference type="EMBL" id="CP002959">
    <property type="protein sequence ID" value="AFM11175.1"/>
    <property type="molecule type" value="Genomic_DNA"/>
</dbReference>
<dbReference type="GO" id="GO:0070681">
    <property type="term" value="P:glutaminyl-tRNAGln biosynthesis via transamidation"/>
    <property type="evidence" value="ECO:0007669"/>
    <property type="project" value="TreeGrafter"/>
</dbReference>
<dbReference type="PANTHER" id="PTHR15004:SF0">
    <property type="entry name" value="GLUTAMYL-TRNA(GLN) AMIDOTRANSFERASE SUBUNIT C, MITOCHONDRIAL"/>
    <property type="match status" value="1"/>
</dbReference>
<evidence type="ECO:0000313" key="3">
    <source>
        <dbReference type="Proteomes" id="UP000006048"/>
    </source>
</evidence>
<dbReference type="HAMAP" id="MF_00122">
    <property type="entry name" value="GatC"/>
    <property type="match status" value="1"/>
</dbReference>
<dbReference type="InterPro" id="IPR036113">
    <property type="entry name" value="Asp/Glu-ADT_sf_sub_c"/>
</dbReference>
<keyword evidence="1" id="KW-0067">ATP-binding</keyword>
<keyword evidence="1" id="KW-0648">Protein biosynthesis</keyword>
<dbReference type="GO" id="GO:0050566">
    <property type="term" value="F:asparaginyl-tRNA synthase (glutamine-hydrolyzing) activity"/>
    <property type="evidence" value="ECO:0007669"/>
    <property type="project" value="RHEA"/>
</dbReference>
<dbReference type="Pfam" id="PF02686">
    <property type="entry name" value="GatC"/>
    <property type="match status" value="1"/>
</dbReference>
<comment type="function">
    <text evidence="1">Allows the formation of correctly charged Asn-tRNA(Asn) or Gln-tRNA(Gln) through the transamidation of misacylated Asp-tRNA(Asn) or Glu-tRNA(Gln) in organisms which lack either or both of asparaginyl-tRNA or glutaminyl-tRNA synthetases. The reaction takes place in the presence of glutamine and ATP through an activated phospho-Asp-tRNA(Asn) or phospho-Glu-tRNA(Gln).</text>
</comment>
<dbReference type="RefSeq" id="WP_014801695.1">
    <property type="nucleotide sequence ID" value="NC_018020.1"/>
</dbReference>
<dbReference type="OrthoDB" id="9813938at2"/>
<gene>
    <name evidence="1" type="primary">gatC</name>
    <name evidence="2" type="ordered locus">Turpa_0521</name>
</gene>
<keyword evidence="1" id="KW-0547">Nucleotide-binding</keyword>
<keyword evidence="1 2" id="KW-0436">Ligase</keyword>
<dbReference type="PANTHER" id="PTHR15004">
    <property type="entry name" value="GLUTAMYL-TRNA(GLN) AMIDOTRANSFERASE SUBUNIT C, MITOCHONDRIAL"/>
    <property type="match status" value="1"/>
</dbReference>
<dbReference type="STRING" id="869212.Turpa_0521"/>
<evidence type="ECO:0000256" key="1">
    <source>
        <dbReference type="HAMAP-Rule" id="MF_00122"/>
    </source>
</evidence>
<keyword evidence="3" id="KW-1185">Reference proteome</keyword>
<comment type="catalytic activity">
    <reaction evidence="1">
        <text>L-aspartyl-tRNA(Asn) + L-glutamine + ATP + H2O = L-asparaginyl-tRNA(Asn) + L-glutamate + ADP + phosphate + 2 H(+)</text>
        <dbReference type="Rhea" id="RHEA:14513"/>
        <dbReference type="Rhea" id="RHEA-COMP:9674"/>
        <dbReference type="Rhea" id="RHEA-COMP:9677"/>
        <dbReference type="ChEBI" id="CHEBI:15377"/>
        <dbReference type="ChEBI" id="CHEBI:15378"/>
        <dbReference type="ChEBI" id="CHEBI:29985"/>
        <dbReference type="ChEBI" id="CHEBI:30616"/>
        <dbReference type="ChEBI" id="CHEBI:43474"/>
        <dbReference type="ChEBI" id="CHEBI:58359"/>
        <dbReference type="ChEBI" id="CHEBI:78515"/>
        <dbReference type="ChEBI" id="CHEBI:78516"/>
        <dbReference type="ChEBI" id="CHEBI:456216"/>
    </reaction>
</comment>
<comment type="similarity">
    <text evidence="1">Belongs to the GatC family.</text>
</comment>
<comment type="subunit">
    <text evidence="1">Heterotrimer of A, B and C subunits.</text>
</comment>
<accession>I4B1L8</accession>
<organism evidence="2 3">
    <name type="scientific">Turneriella parva (strain ATCC BAA-1111 / DSM 21527 / NCTC 11395 / H)</name>
    <name type="common">Leptospira parva</name>
    <dbReference type="NCBI Taxonomy" id="869212"/>
    <lineage>
        <taxon>Bacteria</taxon>
        <taxon>Pseudomonadati</taxon>
        <taxon>Spirochaetota</taxon>
        <taxon>Spirochaetia</taxon>
        <taxon>Leptospirales</taxon>
        <taxon>Leptospiraceae</taxon>
        <taxon>Turneriella</taxon>
    </lineage>
</organism>
<proteinExistence type="inferred from homology"/>
<dbReference type="AlphaFoldDB" id="I4B1L8"/>
<protein>
    <recommendedName>
        <fullName evidence="1">Aspartyl/glutamyl-tRNA(Asn/Gln) amidotransferase subunit C</fullName>
        <shortName evidence="1">Asp/Glu-ADT subunit C</shortName>
        <ecNumber evidence="1">6.3.5.-</ecNumber>
    </recommendedName>
</protein>
<dbReference type="HOGENOM" id="CLU_105899_2_1_12"/>